<protein>
    <recommendedName>
        <fullName evidence="3">Arrestin C-terminal-like domain-containing protein</fullName>
    </recommendedName>
</protein>
<dbReference type="InterPro" id="IPR014752">
    <property type="entry name" value="Arrestin-like_C"/>
</dbReference>
<proteinExistence type="predicted"/>
<dbReference type="OrthoDB" id="2333384at2759"/>
<dbReference type="EMBL" id="KQ964425">
    <property type="protein sequence ID" value="KXN74316.1"/>
    <property type="molecule type" value="Genomic_DNA"/>
</dbReference>
<evidence type="ECO:0008006" key="3">
    <source>
        <dbReference type="Google" id="ProtNLM"/>
    </source>
</evidence>
<organism evidence="1 2">
    <name type="scientific">Conidiobolus coronatus (strain ATCC 28846 / CBS 209.66 / NRRL 28638)</name>
    <name type="common">Delacroixia coronata</name>
    <dbReference type="NCBI Taxonomy" id="796925"/>
    <lineage>
        <taxon>Eukaryota</taxon>
        <taxon>Fungi</taxon>
        <taxon>Fungi incertae sedis</taxon>
        <taxon>Zoopagomycota</taxon>
        <taxon>Entomophthoromycotina</taxon>
        <taxon>Entomophthoromycetes</taxon>
        <taxon>Entomophthorales</taxon>
        <taxon>Ancylistaceae</taxon>
        <taxon>Conidiobolus</taxon>
    </lineage>
</organism>
<evidence type="ECO:0000313" key="2">
    <source>
        <dbReference type="Proteomes" id="UP000070444"/>
    </source>
</evidence>
<evidence type="ECO:0000313" key="1">
    <source>
        <dbReference type="EMBL" id="KXN74316.1"/>
    </source>
</evidence>
<name>A0A137PH34_CONC2</name>
<accession>A0A137PH34</accession>
<reference evidence="1 2" key="1">
    <citation type="journal article" date="2015" name="Genome Biol. Evol.">
        <title>Phylogenomic analyses indicate that early fungi evolved digesting cell walls of algal ancestors of land plants.</title>
        <authorList>
            <person name="Chang Y."/>
            <person name="Wang S."/>
            <person name="Sekimoto S."/>
            <person name="Aerts A.L."/>
            <person name="Choi C."/>
            <person name="Clum A."/>
            <person name="LaButti K.M."/>
            <person name="Lindquist E.A."/>
            <person name="Yee Ngan C."/>
            <person name="Ohm R.A."/>
            <person name="Salamov A.A."/>
            <person name="Grigoriev I.V."/>
            <person name="Spatafora J.W."/>
            <person name="Berbee M.L."/>
        </authorList>
    </citation>
    <scope>NUCLEOTIDE SEQUENCE [LARGE SCALE GENOMIC DNA]</scope>
    <source>
        <strain evidence="1 2">NRRL 28638</strain>
    </source>
</reference>
<gene>
    <name evidence="1" type="ORF">CONCODRAFT_67640</name>
</gene>
<dbReference type="Proteomes" id="UP000070444">
    <property type="component" value="Unassembled WGS sequence"/>
</dbReference>
<dbReference type="AlphaFoldDB" id="A0A137PH34"/>
<dbReference type="Gene3D" id="2.60.40.640">
    <property type="match status" value="1"/>
</dbReference>
<sequence>MFKKLKKLVNLLTEQDIKLGLELLSGDIIVPRISEEFKLFSIQGSLILDSAVLKCINSISIHFNCILDNFDERNLDKQRLYITHSQLELLNKPIEICAGTSAFGFELALPRSLPSSVNSSLFNLKYILTAFVEFKDNIKLTKNLSIKVFNGYLLPNSDLWSNYYEDSGSIYEFIDWKIDFLSRIFNIDEFINFKFRLEPLIGTSISVLTATLVQELLIFPNTTDLVNDTRLKPKSEFVSQWLYNITNQYACNNLEIHLPITSKSPNTNPIILPTMKTEHFEITHKIQIQVDCIPYSEFLNRSFIIDIPIAITSSSKDFGDIDLPNYGIDKNSSCIPFKELPPIYSH</sequence>
<keyword evidence="2" id="KW-1185">Reference proteome</keyword>